<feature type="compositionally biased region" description="Pro residues" evidence="1">
    <location>
        <begin position="162"/>
        <end position="177"/>
    </location>
</feature>
<dbReference type="RefSeq" id="WP_043077340.1">
    <property type="nucleotide sequence ID" value="NZ_MLHW01000014.1"/>
</dbReference>
<keyword evidence="2" id="KW-0472">Membrane</keyword>
<organism evidence="3 4">
    <name type="scientific">Mycobacteroides chelonae</name>
    <name type="common">Mycobacterium chelonae</name>
    <dbReference type="NCBI Taxonomy" id="1774"/>
    <lineage>
        <taxon>Bacteria</taxon>
        <taxon>Bacillati</taxon>
        <taxon>Actinomycetota</taxon>
        <taxon>Actinomycetes</taxon>
        <taxon>Mycobacteriales</taxon>
        <taxon>Mycobacteriaceae</taxon>
        <taxon>Mycobacteroides</taxon>
    </lineage>
</organism>
<evidence type="ECO:0008006" key="5">
    <source>
        <dbReference type="Google" id="ProtNLM"/>
    </source>
</evidence>
<keyword evidence="2" id="KW-1133">Transmembrane helix</keyword>
<name>A0AB73MUG1_MYCCH</name>
<gene>
    <name evidence="3" type="ORF">BKG62_18920</name>
</gene>
<accession>A0AB73MUG1</accession>
<protein>
    <recommendedName>
        <fullName evidence="5">Transmembrane protein</fullName>
    </recommendedName>
</protein>
<keyword evidence="2" id="KW-0812">Transmembrane</keyword>
<comment type="caution">
    <text evidence="3">The sequence shown here is derived from an EMBL/GenBank/DDBJ whole genome shotgun (WGS) entry which is preliminary data.</text>
</comment>
<feature type="region of interest" description="Disordered" evidence="1">
    <location>
        <begin position="130"/>
        <end position="190"/>
    </location>
</feature>
<evidence type="ECO:0000256" key="1">
    <source>
        <dbReference type="SAM" id="MobiDB-lite"/>
    </source>
</evidence>
<evidence type="ECO:0000313" key="4">
    <source>
        <dbReference type="Proteomes" id="UP000180113"/>
    </source>
</evidence>
<dbReference type="Proteomes" id="UP000180113">
    <property type="component" value="Unassembled WGS sequence"/>
</dbReference>
<evidence type="ECO:0000256" key="2">
    <source>
        <dbReference type="SAM" id="Phobius"/>
    </source>
</evidence>
<evidence type="ECO:0000313" key="3">
    <source>
        <dbReference type="EMBL" id="OHT49634.1"/>
    </source>
</evidence>
<feature type="transmembrane region" description="Helical" evidence="2">
    <location>
        <begin position="96"/>
        <end position="116"/>
    </location>
</feature>
<dbReference type="GeneID" id="45762575"/>
<proteinExistence type="predicted"/>
<dbReference type="AlphaFoldDB" id="A0AB73MUG1"/>
<feature type="compositionally biased region" description="Acidic residues" evidence="1">
    <location>
        <begin position="133"/>
        <end position="147"/>
    </location>
</feature>
<dbReference type="EMBL" id="MLHW01000014">
    <property type="protein sequence ID" value="OHT49634.1"/>
    <property type="molecule type" value="Genomic_DNA"/>
</dbReference>
<sequence>MMTIKRFGATVGVAAVLVAIPLGILGTEQSTGSSVAVAQAEPTTYYPGDPGYDVIQDWEQDLPSYTPPATATHTVTVTPTTTTKPSPATKNEGGGIPWWVWILGTLGAIGGLLWWGTTLDDGSSARAALRTADDDDDDDWDDDEDDAPSLTYPAITTTPVSEPIPYPEPTPSVPVQPAPSTSLMDRLGGK</sequence>
<reference evidence="3 4" key="1">
    <citation type="submission" date="2016-10" db="EMBL/GenBank/DDBJ databases">
        <title>Evaluation of Human, Animal and Environmental Mycobacterium chelonae Isolates by Core Genome Phylogenomic Analysis, Targeted Gene Comparison, and Anti-microbial Susceptibility Patterns: A Tale of Mistaken Identities.</title>
        <authorList>
            <person name="Fogelson S.B."/>
            <person name="Camus A.C."/>
            <person name="Lorenz W."/>
            <person name="Vasireddy R."/>
            <person name="Vasireddy S."/>
            <person name="Smith T."/>
            <person name="Brown-Elliott B.A."/>
            <person name="Wallace R.J.Jr."/>
            <person name="Hasan N.A."/>
            <person name="Reischl U."/>
            <person name="Sanchez S."/>
        </authorList>
    </citation>
    <scope>NUCLEOTIDE SEQUENCE [LARGE SCALE GENOMIC DNA]</scope>
    <source>
        <strain evidence="3 4">42895</strain>
    </source>
</reference>